<name>A0A0M2UU24_9BACT</name>
<dbReference type="Gene3D" id="3.40.50.300">
    <property type="entry name" value="P-loop containing nucleotide triphosphate hydrolases"/>
    <property type="match status" value="1"/>
</dbReference>
<evidence type="ECO:0000313" key="1">
    <source>
        <dbReference type="EMBL" id="KKO19322.1"/>
    </source>
</evidence>
<proteinExistence type="predicted"/>
<gene>
    <name evidence="1" type="primary">obg</name>
    <name evidence="1" type="ORF">BROFUL_01982</name>
</gene>
<accession>A0A0M2UU24</accession>
<dbReference type="InterPro" id="IPR027417">
    <property type="entry name" value="P-loop_NTPase"/>
</dbReference>
<dbReference type="Proteomes" id="UP000034954">
    <property type="component" value="Unassembled WGS sequence"/>
</dbReference>
<sequence length="77" mass="8257">MQYNPVLAEKAEIVIANKMDLLDAETGAKCIQVLEEKLSKPVCPVSMVTGSNLDRLIGLIVNTLHGLPSSLHEPVCG</sequence>
<protein>
    <submittedName>
        <fullName evidence="1">Obg GTP-binding protein</fullName>
    </submittedName>
</protein>
<dbReference type="AlphaFoldDB" id="A0A0M2UU24"/>
<evidence type="ECO:0000313" key="2">
    <source>
        <dbReference type="Proteomes" id="UP000034954"/>
    </source>
</evidence>
<comment type="caution">
    <text evidence="1">The sequence shown here is derived from an EMBL/GenBank/DDBJ whole genome shotgun (WGS) entry which is preliminary data.</text>
</comment>
<dbReference type="EMBL" id="LAQJ01000201">
    <property type="protein sequence ID" value="KKO19322.1"/>
    <property type="molecule type" value="Genomic_DNA"/>
</dbReference>
<reference evidence="1 2" key="1">
    <citation type="journal article" date="2013" name="BMC Microbiol.">
        <title>Identification of the type II cytochrome c maturation pathway in anammox bacteria by comparative genomics.</title>
        <authorList>
            <person name="Ferousi C."/>
            <person name="Speth D.R."/>
            <person name="Reimann J."/>
            <person name="Op den Camp H.J."/>
            <person name="Allen J.W."/>
            <person name="Keltjens J.T."/>
            <person name="Jetten M.S."/>
        </authorList>
    </citation>
    <scope>NUCLEOTIDE SEQUENCE [LARGE SCALE GENOMIC DNA]</scope>
    <source>
        <strain evidence="1">RU1</strain>
    </source>
</reference>
<keyword evidence="2" id="KW-1185">Reference proteome</keyword>
<dbReference type="SUPFAM" id="SSF52540">
    <property type="entry name" value="P-loop containing nucleoside triphosphate hydrolases"/>
    <property type="match status" value="1"/>
</dbReference>
<organism evidence="1 2">
    <name type="scientific">Candidatus Brocadia fulgida</name>
    <dbReference type="NCBI Taxonomy" id="380242"/>
    <lineage>
        <taxon>Bacteria</taxon>
        <taxon>Pseudomonadati</taxon>
        <taxon>Planctomycetota</taxon>
        <taxon>Candidatus Brocadiia</taxon>
        <taxon>Candidatus Brocadiales</taxon>
        <taxon>Candidatus Brocadiaceae</taxon>
        <taxon>Candidatus Brocadia</taxon>
    </lineage>
</organism>